<gene>
    <name evidence="1" type="ORF">SPELUC_LOCUS9897</name>
</gene>
<dbReference type="Proteomes" id="UP000789366">
    <property type="component" value="Unassembled WGS sequence"/>
</dbReference>
<feature type="non-terminal residue" evidence="1">
    <location>
        <position position="52"/>
    </location>
</feature>
<comment type="caution">
    <text evidence="1">The sequence shown here is derived from an EMBL/GenBank/DDBJ whole genome shotgun (WGS) entry which is preliminary data.</text>
</comment>
<proteinExistence type="predicted"/>
<accession>A0ACA9NT33</accession>
<evidence type="ECO:0000313" key="2">
    <source>
        <dbReference type="Proteomes" id="UP000789366"/>
    </source>
</evidence>
<feature type="non-terminal residue" evidence="1">
    <location>
        <position position="1"/>
    </location>
</feature>
<evidence type="ECO:0000313" key="1">
    <source>
        <dbReference type="EMBL" id="CAG8675774.1"/>
    </source>
</evidence>
<protein>
    <submittedName>
        <fullName evidence="1">3456_t:CDS:1</fullName>
    </submittedName>
</protein>
<reference evidence="1" key="1">
    <citation type="submission" date="2021-06" db="EMBL/GenBank/DDBJ databases">
        <authorList>
            <person name="Kallberg Y."/>
            <person name="Tangrot J."/>
            <person name="Rosling A."/>
        </authorList>
    </citation>
    <scope>NUCLEOTIDE SEQUENCE</scope>
    <source>
        <strain evidence="1">28 12/20/2015</strain>
    </source>
</reference>
<name>A0ACA9NT33_9GLOM</name>
<sequence length="52" mass="5959">QPPQINVPIIHKELNLVSYPEYIVGKQNPISWLKDVEKVFEANCITDAQKIP</sequence>
<organism evidence="1 2">
    <name type="scientific">Cetraspora pellucida</name>
    <dbReference type="NCBI Taxonomy" id="1433469"/>
    <lineage>
        <taxon>Eukaryota</taxon>
        <taxon>Fungi</taxon>
        <taxon>Fungi incertae sedis</taxon>
        <taxon>Mucoromycota</taxon>
        <taxon>Glomeromycotina</taxon>
        <taxon>Glomeromycetes</taxon>
        <taxon>Diversisporales</taxon>
        <taxon>Gigasporaceae</taxon>
        <taxon>Cetraspora</taxon>
    </lineage>
</organism>
<keyword evidence="2" id="KW-1185">Reference proteome</keyword>
<dbReference type="EMBL" id="CAJVPW010017248">
    <property type="protein sequence ID" value="CAG8675774.1"/>
    <property type="molecule type" value="Genomic_DNA"/>
</dbReference>